<dbReference type="InParanoid" id="L9KJ57"/>
<reference evidence="2" key="2">
    <citation type="journal article" date="2013" name="Nat. Commun.">
        <title>Genome of the Chinese tree shrew.</title>
        <authorList>
            <person name="Fan Y."/>
            <person name="Huang Z.Y."/>
            <person name="Cao C.C."/>
            <person name="Chen C.S."/>
            <person name="Chen Y.X."/>
            <person name="Fan D.D."/>
            <person name="He J."/>
            <person name="Hou H.L."/>
            <person name="Hu L."/>
            <person name="Hu X.T."/>
            <person name="Jiang X.T."/>
            <person name="Lai R."/>
            <person name="Lang Y.S."/>
            <person name="Liang B."/>
            <person name="Liao S.G."/>
            <person name="Mu D."/>
            <person name="Ma Y.Y."/>
            <person name="Niu Y.Y."/>
            <person name="Sun X.Q."/>
            <person name="Xia J.Q."/>
            <person name="Xiao J."/>
            <person name="Xiong Z.Q."/>
            <person name="Xu L."/>
            <person name="Yang L."/>
            <person name="Zhang Y."/>
            <person name="Zhao W."/>
            <person name="Zhao X.D."/>
            <person name="Zheng Y.T."/>
            <person name="Zhou J.M."/>
            <person name="Zhu Y.B."/>
            <person name="Zhang G.J."/>
            <person name="Wang J."/>
            <person name="Yao Y.G."/>
        </authorList>
    </citation>
    <scope>NUCLEOTIDE SEQUENCE [LARGE SCALE GENOMIC DNA]</scope>
</reference>
<accession>L9KJ57</accession>
<evidence type="ECO:0000313" key="2">
    <source>
        <dbReference type="Proteomes" id="UP000011518"/>
    </source>
</evidence>
<dbReference type="Proteomes" id="UP000011518">
    <property type="component" value="Unassembled WGS sequence"/>
</dbReference>
<gene>
    <name evidence="1" type="ORF">TREES_T100018727</name>
</gene>
<reference evidence="2" key="1">
    <citation type="submission" date="2012-07" db="EMBL/GenBank/DDBJ databases">
        <title>Genome of the Chinese tree shrew, a rising model animal genetically related to primates.</title>
        <authorList>
            <person name="Zhang G."/>
            <person name="Fan Y."/>
            <person name="Yao Y."/>
            <person name="Huang Z."/>
        </authorList>
    </citation>
    <scope>NUCLEOTIDE SEQUENCE [LARGE SCALE GENOMIC DNA]</scope>
</reference>
<name>L9KJ57_TUPCH</name>
<proteinExistence type="predicted"/>
<organism evidence="1 2">
    <name type="scientific">Tupaia chinensis</name>
    <name type="common">Chinese tree shrew</name>
    <name type="synonym">Tupaia belangeri chinensis</name>
    <dbReference type="NCBI Taxonomy" id="246437"/>
    <lineage>
        <taxon>Eukaryota</taxon>
        <taxon>Metazoa</taxon>
        <taxon>Chordata</taxon>
        <taxon>Craniata</taxon>
        <taxon>Vertebrata</taxon>
        <taxon>Euteleostomi</taxon>
        <taxon>Mammalia</taxon>
        <taxon>Eutheria</taxon>
        <taxon>Euarchontoglires</taxon>
        <taxon>Scandentia</taxon>
        <taxon>Tupaiidae</taxon>
        <taxon>Tupaia</taxon>
    </lineage>
</organism>
<evidence type="ECO:0000313" key="1">
    <source>
        <dbReference type="EMBL" id="ELW62786.1"/>
    </source>
</evidence>
<protein>
    <submittedName>
        <fullName evidence="1">Uncharacterized protein</fullName>
    </submittedName>
</protein>
<dbReference type="AlphaFoldDB" id="L9KJ57"/>
<sequence>MAGVKVGCGTSSLAAQARPLALAALWSVNGQMAVSFGSCFLQKGSRQLLGQGPPTSSRCQPPTCRCVLAPRTCRIEFNAQPNRSQRS</sequence>
<keyword evidence="2" id="KW-1185">Reference proteome</keyword>
<dbReference type="EMBL" id="KB320802">
    <property type="protein sequence ID" value="ELW62786.1"/>
    <property type="molecule type" value="Genomic_DNA"/>
</dbReference>